<evidence type="ECO:0000256" key="2">
    <source>
        <dbReference type="PIRSR" id="PIRSR018571-1"/>
    </source>
</evidence>
<keyword evidence="3" id="KW-1133">Transmembrane helix</keyword>
<comment type="similarity">
    <text evidence="1">Belongs to the peptidase U4 family.</text>
</comment>
<keyword evidence="1" id="KW-0378">Hydrolase</keyword>
<reference evidence="4" key="1">
    <citation type="journal article" date="2021" name="PeerJ">
        <title>Extensive microbial diversity within the chicken gut microbiome revealed by metagenomics and culture.</title>
        <authorList>
            <person name="Gilroy R."/>
            <person name="Ravi A."/>
            <person name="Getino M."/>
            <person name="Pursley I."/>
            <person name="Horton D.L."/>
            <person name="Alikhan N.F."/>
            <person name="Baker D."/>
            <person name="Gharbi K."/>
            <person name="Hall N."/>
            <person name="Watson M."/>
            <person name="Adriaenssens E.M."/>
            <person name="Foster-Nyarko E."/>
            <person name="Jarju S."/>
            <person name="Secka A."/>
            <person name="Antonio M."/>
            <person name="Oren A."/>
            <person name="Chaudhuri R.R."/>
            <person name="La Ragione R."/>
            <person name="Hildebrand F."/>
            <person name="Pallen M.J."/>
        </authorList>
    </citation>
    <scope>NUCLEOTIDE SEQUENCE</scope>
    <source>
        <strain evidence="4">421</strain>
    </source>
</reference>
<gene>
    <name evidence="4" type="ORF">IAA48_06235</name>
</gene>
<dbReference type="GO" id="GO:0006508">
    <property type="term" value="P:proteolysis"/>
    <property type="evidence" value="ECO:0007669"/>
    <property type="project" value="UniProtKB-KW"/>
</dbReference>
<sequence length="272" mass="30162">MTIIYVDVLMVLNFFITFLLLLLTQKLAKEDAKLFRFVLASFAGALYSLVILFDELSFAVSLLGKLAAGCIIVLIAFGCVPVKSFFKNTAVFLFSNFVFVGIMVGLWMLFKPQGIVISNSTVYFDISASTLLVCAFIAYVISALIIRIYNGRISKKELYRITVFHMGKEYSFFAFADSGNNLREPFSDFPVIVADESLFKGVACNRVIPVSTVSGEGILKAFKPDRVVIETSRASVEMNRVYIALSGSVKKGEYRGIINPKSLSEVQYASKN</sequence>
<proteinExistence type="inferred from homology"/>
<feature type="transmembrane region" description="Helical" evidence="3">
    <location>
        <begin position="59"/>
        <end position="79"/>
    </location>
</feature>
<feature type="active site" evidence="2">
    <location>
        <position position="177"/>
    </location>
</feature>
<keyword evidence="1" id="KW-0064">Aspartyl protease</keyword>
<keyword evidence="1 3" id="KW-0472">Membrane</keyword>
<dbReference type="GO" id="GO:0005886">
    <property type="term" value="C:plasma membrane"/>
    <property type="evidence" value="ECO:0007669"/>
    <property type="project" value="UniProtKB-SubCell"/>
</dbReference>
<keyword evidence="1" id="KW-1003">Cell membrane</keyword>
<feature type="transmembrane region" description="Helical" evidence="3">
    <location>
        <begin position="122"/>
        <end position="146"/>
    </location>
</feature>
<keyword evidence="1" id="KW-0645">Protease</keyword>
<name>A0A9D1RE90_9FIRM</name>
<evidence type="ECO:0000313" key="5">
    <source>
        <dbReference type="Proteomes" id="UP000824205"/>
    </source>
</evidence>
<dbReference type="GO" id="GO:0030436">
    <property type="term" value="P:asexual sporulation"/>
    <property type="evidence" value="ECO:0007669"/>
    <property type="project" value="InterPro"/>
</dbReference>
<evidence type="ECO:0000313" key="4">
    <source>
        <dbReference type="EMBL" id="HIW86079.1"/>
    </source>
</evidence>
<dbReference type="EMBL" id="DXGE01000026">
    <property type="protein sequence ID" value="HIW86079.1"/>
    <property type="molecule type" value="Genomic_DNA"/>
</dbReference>
<dbReference type="EC" id="3.4.23.-" evidence="1"/>
<keyword evidence="3" id="KW-0812">Transmembrane</keyword>
<feature type="transmembrane region" description="Helical" evidence="3">
    <location>
        <begin position="91"/>
        <end position="110"/>
    </location>
</feature>
<dbReference type="GO" id="GO:0004190">
    <property type="term" value="F:aspartic-type endopeptidase activity"/>
    <property type="evidence" value="ECO:0007669"/>
    <property type="project" value="UniProtKB-KW"/>
</dbReference>
<dbReference type="Pfam" id="PF03419">
    <property type="entry name" value="Peptidase_U4"/>
    <property type="match status" value="2"/>
</dbReference>
<dbReference type="Proteomes" id="UP000824205">
    <property type="component" value="Unassembled WGS sequence"/>
</dbReference>
<feature type="transmembrane region" description="Helical" evidence="3">
    <location>
        <begin position="6"/>
        <end position="23"/>
    </location>
</feature>
<reference evidence="4" key="2">
    <citation type="submission" date="2021-04" db="EMBL/GenBank/DDBJ databases">
        <authorList>
            <person name="Gilroy R."/>
        </authorList>
    </citation>
    <scope>NUCLEOTIDE SEQUENCE</scope>
    <source>
        <strain evidence="4">421</strain>
    </source>
</reference>
<evidence type="ECO:0000256" key="1">
    <source>
        <dbReference type="PIRNR" id="PIRNR018571"/>
    </source>
</evidence>
<accession>A0A9D1RE90</accession>
<keyword evidence="1" id="KW-0749">Sporulation</keyword>
<dbReference type="PIRSF" id="PIRSF018571">
    <property type="entry name" value="SpoIIGA"/>
    <property type="match status" value="1"/>
</dbReference>
<comment type="subcellular location">
    <subcellularLocation>
        <location evidence="1">Cell membrane</location>
    </subcellularLocation>
</comment>
<dbReference type="GO" id="GO:0030435">
    <property type="term" value="P:sporulation resulting in formation of a cellular spore"/>
    <property type="evidence" value="ECO:0007669"/>
    <property type="project" value="UniProtKB-KW"/>
</dbReference>
<dbReference type="AlphaFoldDB" id="A0A9D1RE90"/>
<dbReference type="InterPro" id="IPR005081">
    <property type="entry name" value="SpoIIGA"/>
</dbReference>
<comment type="caution">
    <text evidence="4">The sequence shown here is derived from an EMBL/GenBank/DDBJ whole genome shotgun (WGS) entry which is preliminary data.</text>
</comment>
<evidence type="ECO:0000256" key="3">
    <source>
        <dbReference type="SAM" id="Phobius"/>
    </source>
</evidence>
<protein>
    <recommendedName>
        <fullName evidence="1">Sporulation sigma-E factor-processing peptidase</fullName>
        <ecNumber evidence="1">3.4.23.-</ecNumber>
    </recommendedName>
    <alternativeName>
        <fullName evidence="1">Membrane-associated aspartic protease</fullName>
    </alternativeName>
    <alternativeName>
        <fullName evidence="1">Stage II sporulation protein GA</fullName>
    </alternativeName>
</protein>
<organism evidence="4 5">
    <name type="scientific">Candidatus Eubacterium faecipullorum</name>
    <dbReference type="NCBI Taxonomy" id="2838571"/>
    <lineage>
        <taxon>Bacteria</taxon>
        <taxon>Bacillati</taxon>
        <taxon>Bacillota</taxon>
        <taxon>Clostridia</taxon>
        <taxon>Eubacteriales</taxon>
        <taxon>Eubacteriaceae</taxon>
        <taxon>Eubacterium</taxon>
    </lineage>
</organism>
<feature type="transmembrane region" description="Helical" evidence="3">
    <location>
        <begin position="35"/>
        <end position="53"/>
    </location>
</feature>
<comment type="function">
    <text evidence="1">Probable aspartic protease that is responsible for the proteolytic cleavage of the RNA polymerase sigma E factor (SigE/spoIIGB) to yield the active peptide in the mother cell during sporulation. Responds to a signal from the forespore that is triggered by the extracellular signal protein SpoIIR.</text>
</comment>